<accession>A0A974W1A2</accession>
<keyword evidence="2" id="KW-1185">Reference proteome</keyword>
<name>A0A974W1A2_9NOCA</name>
<dbReference type="EMBL" id="CP070619">
    <property type="protein sequence ID" value="QSE89429.1"/>
    <property type="molecule type" value="Genomic_DNA"/>
</dbReference>
<reference evidence="1 2" key="2">
    <citation type="journal article" date="2022" name="Arch. Microbiol.">
        <title>Rhodococcus pseudokoreensis sp. nov. isolated from the rhizosphere of young M26 apple rootstocks.</title>
        <authorList>
            <person name="Kampfer P."/>
            <person name="Glaeser S.P."/>
            <person name="Blom J."/>
            <person name="Wolf J."/>
            <person name="Benning S."/>
            <person name="Schloter M."/>
            <person name="Neumann-Schaal M."/>
        </authorList>
    </citation>
    <scope>NUCLEOTIDE SEQUENCE [LARGE SCALE GENOMIC DNA]</scope>
    <source>
        <strain evidence="1 2">R79</strain>
    </source>
</reference>
<dbReference type="InterPro" id="IPR014710">
    <property type="entry name" value="RmlC-like_jellyroll"/>
</dbReference>
<proteinExistence type="predicted"/>
<protein>
    <recommendedName>
        <fullName evidence="3">Cyclic nucleotide-binding domain-containing protein</fullName>
    </recommendedName>
</protein>
<dbReference type="Proteomes" id="UP000662986">
    <property type="component" value="Chromosome"/>
</dbReference>
<dbReference type="Gene3D" id="2.60.120.10">
    <property type="entry name" value="Jelly Rolls"/>
    <property type="match status" value="1"/>
</dbReference>
<gene>
    <name evidence="1" type="ORF">JWS13_12755</name>
</gene>
<evidence type="ECO:0008006" key="3">
    <source>
        <dbReference type="Google" id="ProtNLM"/>
    </source>
</evidence>
<evidence type="ECO:0000313" key="1">
    <source>
        <dbReference type="EMBL" id="QSE89429.1"/>
    </source>
</evidence>
<dbReference type="RefSeq" id="WP_179220457.1">
    <property type="nucleotide sequence ID" value="NZ_CP070619.1"/>
</dbReference>
<evidence type="ECO:0000313" key="2">
    <source>
        <dbReference type="Proteomes" id="UP000662986"/>
    </source>
</evidence>
<sequence>MAVSRVHRLAIQHRRILPVRTSRVDHTLKVADDAPETDVFFIIEGAMLILDAQENVVAIFDVASTLRDYPKHLRVRGRSVPDILVDGFTNYTQ</sequence>
<organism evidence="1 2">
    <name type="scientific">Rhodococcus pseudokoreensis</name>
    <dbReference type="NCBI Taxonomy" id="2811421"/>
    <lineage>
        <taxon>Bacteria</taxon>
        <taxon>Bacillati</taxon>
        <taxon>Actinomycetota</taxon>
        <taxon>Actinomycetes</taxon>
        <taxon>Mycobacteriales</taxon>
        <taxon>Nocardiaceae</taxon>
        <taxon>Rhodococcus</taxon>
    </lineage>
</organism>
<reference evidence="1 2" key="1">
    <citation type="journal article" date="2021" name="Microbiol. Resour. Announc.">
        <title>Complete Genome Sequences of Two Rhodococcus sp. Strains with Large and Linear Chromosomes, Isolated from Apple Rhizosphere.</title>
        <authorList>
            <person name="Benning S."/>
            <person name="Brugnone N."/>
            <person name="Siani R."/>
            <person name="Kublik S."/>
            <person name="Schloter M."/>
            <person name="Rad V."/>
        </authorList>
    </citation>
    <scope>NUCLEOTIDE SEQUENCE [LARGE SCALE GENOMIC DNA]</scope>
    <source>
        <strain evidence="1 2">R79</strain>
    </source>
</reference>